<evidence type="ECO:0000256" key="2">
    <source>
        <dbReference type="ARBA" id="ARBA00008054"/>
    </source>
</evidence>
<dbReference type="InterPro" id="IPR032695">
    <property type="entry name" value="Integrin_dom_sf"/>
</dbReference>
<accession>A0AAV7PGQ6</accession>
<comment type="caution">
    <text evidence="12">The sequence shown here is derived from an EMBL/GenBank/DDBJ whole genome shotgun (WGS) entry which is preliminary data.</text>
</comment>
<keyword evidence="13" id="KW-1185">Reference proteome</keyword>
<feature type="domain" description="Integrin alpha second immunoglobulin-like" evidence="10">
    <location>
        <begin position="184"/>
        <end position="323"/>
    </location>
</feature>
<evidence type="ECO:0000313" key="12">
    <source>
        <dbReference type="EMBL" id="KAJ1126034.1"/>
    </source>
</evidence>
<keyword evidence="5 8" id="KW-0472">Membrane</keyword>
<feature type="transmembrane region" description="Helical" evidence="8">
    <location>
        <begin position="7"/>
        <end position="26"/>
    </location>
</feature>
<evidence type="ECO:0000259" key="9">
    <source>
        <dbReference type="Pfam" id="PF08441"/>
    </source>
</evidence>
<keyword evidence="8" id="KW-0812">Transmembrane</keyword>
<dbReference type="PROSITE" id="PS00242">
    <property type="entry name" value="INTEGRIN_ALPHA"/>
    <property type="match status" value="1"/>
</dbReference>
<dbReference type="InterPro" id="IPR013649">
    <property type="entry name" value="Integrin_alpha_Ig-like_1"/>
</dbReference>
<evidence type="ECO:0000256" key="8">
    <source>
        <dbReference type="SAM" id="Phobius"/>
    </source>
</evidence>
<dbReference type="GO" id="GO:0007229">
    <property type="term" value="P:integrin-mediated signaling pathway"/>
    <property type="evidence" value="ECO:0007669"/>
    <property type="project" value="UniProtKB-KW"/>
</dbReference>
<reference evidence="12" key="1">
    <citation type="journal article" date="2022" name="bioRxiv">
        <title>Sequencing and chromosome-scale assembly of the giantPleurodeles waltlgenome.</title>
        <authorList>
            <person name="Brown T."/>
            <person name="Elewa A."/>
            <person name="Iarovenko S."/>
            <person name="Subramanian E."/>
            <person name="Araus A.J."/>
            <person name="Petzold A."/>
            <person name="Susuki M."/>
            <person name="Suzuki K.-i.T."/>
            <person name="Hayashi T."/>
            <person name="Toyoda A."/>
            <person name="Oliveira C."/>
            <person name="Osipova E."/>
            <person name="Leigh N.D."/>
            <person name="Simon A."/>
            <person name="Yun M.H."/>
        </authorList>
    </citation>
    <scope>NUCLEOTIDE SEQUENCE</scope>
    <source>
        <strain evidence="12">20211129_DDA</strain>
        <tissue evidence="12">Liver</tissue>
    </source>
</reference>
<evidence type="ECO:0000259" key="11">
    <source>
        <dbReference type="Pfam" id="PF21520"/>
    </source>
</evidence>
<evidence type="ECO:0000256" key="5">
    <source>
        <dbReference type="ARBA" id="ARBA00023136"/>
    </source>
</evidence>
<dbReference type="Gene3D" id="2.60.40.1460">
    <property type="entry name" value="Integrin domains. Chain A, domain 2"/>
    <property type="match status" value="1"/>
</dbReference>
<sequence length="569" mass="63063">MHGRVTGGCWVVVLVVADSVLLPLLLQMCHNRKSYHLLWIHNGGKRFMPQRLTCSFFPGVGLWEPEASLDQRQSFIRLVIGPLKASVNFGLRLDAALKVHPRAFFESDRYYETGTVDISSSGDTCKTYRVNLPACVEDSLTPIGLTLNFTVTGKTISGPDAFRPVLDIDSVTRLTAELPFEKNCARDDRCDDKLRVSFNFSGFSALAVGIFPSIDLTVSIQNDGEDSYRTLVNFFYPAGLSYRKVTLLEATRRMLIGCNSAIGSPEGTIRDTSCQINHPVFKHGSRVIFVATFDVSQDFSWSEELVIETNATSDNGDQQNPQSKYTGRLPVQYGVNVLLTSMDDNSVHYINFTRKPQDKKKLVKHVYQVENMGRKSLDLEVTFLIPVSIGPSQVWATHGVTPQRGTPESCKDIALTPGSTDIVPGMSKRMTLDCSVVACRKVQCEVRPLQKGDALQFVIEGSVGNTWIPQGPQRKFSLVSAAEITFDRSKYQPSMSFLEAKVVTLIEVYDEFNYLPIILGSSLGGLVLLALISAGLYKAGFFSRRYKHMMEESSTPDGMTPTAPPTTEQ</sequence>
<dbReference type="EMBL" id="JANPWB010000011">
    <property type="protein sequence ID" value="KAJ1126034.1"/>
    <property type="molecule type" value="Genomic_DNA"/>
</dbReference>
<name>A0AAV7PGQ6_PLEWA</name>
<dbReference type="GO" id="GO:0098609">
    <property type="term" value="P:cell-cell adhesion"/>
    <property type="evidence" value="ECO:0007669"/>
    <property type="project" value="TreeGrafter"/>
</dbReference>
<dbReference type="Proteomes" id="UP001066276">
    <property type="component" value="Chromosome 7"/>
</dbReference>
<feature type="transmembrane region" description="Helical" evidence="8">
    <location>
        <begin position="514"/>
        <end position="537"/>
    </location>
</feature>
<gene>
    <name evidence="12" type="ORF">NDU88_004447</name>
</gene>
<dbReference type="PANTHER" id="PTHR23220:SF118">
    <property type="entry name" value="INTEGRIN ALPHA-X"/>
    <property type="match status" value="1"/>
</dbReference>
<dbReference type="Gene3D" id="2.60.40.1510">
    <property type="entry name" value="ntegrin, alpha v. Chain A, domain 3"/>
    <property type="match status" value="1"/>
</dbReference>
<comment type="subcellular location">
    <subcellularLocation>
        <location evidence="1">Membrane</location>
        <topology evidence="1">Single-pass type I membrane protein</topology>
    </subcellularLocation>
</comment>
<dbReference type="PANTHER" id="PTHR23220">
    <property type="entry name" value="INTEGRIN ALPHA"/>
    <property type="match status" value="1"/>
</dbReference>
<keyword evidence="4" id="KW-0401">Integrin</keyword>
<organism evidence="12 13">
    <name type="scientific">Pleurodeles waltl</name>
    <name type="common">Iberian ribbed newt</name>
    <dbReference type="NCBI Taxonomy" id="8319"/>
    <lineage>
        <taxon>Eukaryota</taxon>
        <taxon>Metazoa</taxon>
        <taxon>Chordata</taxon>
        <taxon>Craniata</taxon>
        <taxon>Vertebrata</taxon>
        <taxon>Euteleostomi</taxon>
        <taxon>Amphibia</taxon>
        <taxon>Batrachia</taxon>
        <taxon>Caudata</taxon>
        <taxon>Salamandroidea</taxon>
        <taxon>Salamandridae</taxon>
        <taxon>Pleurodelinae</taxon>
        <taxon>Pleurodeles</taxon>
    </lineage>
</organism>
<dbReference type="GO" id="GO:0033627">
    <property type="term" value="P:cell adhesion mediated by integrin"/>
    <property type="evidence" value="ECO:0007669"/>
    <property type="project" value="TreeGrafter"/>
</dbReference>
<dbReference type="InterPro" id="IPR048633">
    <property type="entry name" value="ITGAX-like_Ig_3"/>
</dbReference>
<dbReference type="PRINTS" id="PR01185">
    <property type="entry name" value="INTEGRINA"/>
</dbReference>
<dbReference type="Gene3D" id="1.20.5.930">
    <property type="entry name" value="Bicelle-embedded integrin alpha(iib) transmembrane segment"/>
    <property type="match status" value="1"/>
</dbReference>
<evidence type="ECO:0000256" key="4">
    <source>
        <dbReference type="ARBA" id="ARBA00023037"/>
    </source>
</evidence>
<proteinExistence type="inferred from homology"/>
<feature type="domain" description="Integrin alpha-X-like third Ig-like" evidence="11">
    <location>
        <begin position="332"/>
        <end position="509"/>
    </location>
</feature>
<keyword evidence="3" id="KW-0130">Cell adhesion</keyword>
<evidence type="ECO:0000256" key="1">
    <source>
        <dbReference type="ARBA" id="ARBA00004479"/>
    </source>
</evidence>
<keyword evidence="6" id="KW-0675">Receptor</keyword>
<comment type="similarity">
    <text evidence="2">Belongs to the integrin alpha chain family.</text>
</comment>
<dbReference type="InterPro" id="IPR018184">
    <property type="entry name" value="Integrin_alpha_C_CS"/>
</dbReference>
<keyword evidence="7" id="KW-0325">Glycoprotein</keyword>
<dbReference type="InterPro" id="IPR000413">
    <property type="entry name" value="Integrin_alpha"/>
</dbReference>
<dbReference type="InterPro" id="IPR048285">
    <property type="entry name" value="Integrin_alpha_Ig-like_2"/>
</dbReference>
<keyword evidence="8" id="KW-1133">Transmembrane helix</keyword>
<feature type="domain" description="Integrin alpha first immunoglubulin-like" evidence="9">
    <location>
        <begin position="85"/>
        <end position="182"/>
    </location>
</feature>
<dbReference type="SUPFAM" id="SSF69179">
    <property type="entry name" value="Integrin domains"/>
    <property type="match status" value="3"/>
</dbReference>
<dbReference type="GO" id="GO:0005178">
    <property type="term" value="F:integrin binding"/>
    <property type="evidence" value="ECO:0007669"/>
    <property type="project" value="TreeGrafter"/>
</dbReference>
<evidence type="ECO:0000313" key="13">
    <source>
        <dbReference type="Proteomes" id="UP001066276"/>
    </source>
</evidence>
<dbReference type="Pfam" id="PF21520">
    <property type="entry name" value="ITGAX-like_Ig_3"/>
    <property type="match status" value="1"/>
</dbReference>
<evidence type="ECO:0000256" key="7">
    <source>
        <dbReference type="ARBA" id="ARBA00023180"/>
    </source>
</evidence>
<dbReference type="AlphaFoldDB" id="A0AAV7PGQ6"/>
<evidence type="ECO:0000256" key="6">
    <source>
        <dbReference type="ARBA" id="ARBA00023170"/>
    </source>
</evidence>
<dbReference type="Pfam" id="PF20805">
    <property type="entry name" value="Integrin_A_Ig_2"/>
    <property type="match status" value="1"/>
</dbReference>
<dbReference type="Pfam" id="PF08441">
    <property type="entry name" value="Integrin_A_Ig_1"/>
    <property type="match status" value="1"/>
</dbReference>
<dbReference type="Gene3D" id="2.60.40.1530">
    <property type="entry name" value="ntegrin, alpha v. Chain A, domain 4"/>
    <property type="match status" value="1"/>
</dbReference>
<dbReference type="GO" id="GO:0009897">
    <property type="term" value="C:external side of plasma membrane"/>
    <property type="evidence" value="ECO:0007669"/>
    <property type="project" value="TreeGrafter"/>
</dbReference>
<dbReference type="GO" id="GO:0008305">
    <property type="term" value="C:integrin complex"/>
    <property type="evidence" value="ECO:0007669"/>
    <property type="project" value="InterPro"/>
</dbReference>
<protein>
    <submittedName>
        <fullName evidence="12">Uncharacterized protein</fullName>
    </submittedName>
</protein>
<dbReference type="GO" id="GO:0007160">
    <property type="term" value="P:cell-matrix adhesion"/>
    <property type="evidence" value="ECO:0007669"/>
    <property type="project" value="TreeGrafter"/>
</dbReference>
<evidence type="ECO:0000256" key="3">
    <source>
        <dbReference type="ARBA" id="ARBA00022889"/>
    </source>
</evidence>
<evidence type="ECO:0000259" key="10">
    <source>
        <dbReference type="Pfam" id="PF20805"/>
    </source>
</evidence>